<proteinExistence type="predicted"/>
<comment type="caution">
    <text evidence="2">The sequence shown here is derived from an EMBL/GenBank/DDBJ whole genome shotgun (WGS) entry which is preliminary data.</text>
</comment>
<dbReference type="CDD" id="cd02947">
    <property type="entry name" value="TRX_family"/>
    <property type="match status" value="1"/>
</dbReference>
<evidence type="ECO:0000259" key="1">
    <source>
        <dbReference type="Pfam" id="PF00085"/>
    </source>
</evidence>
<dbReference type="InterPro" id="IPR036249">
    <property type="entry name" value="Thioredoxin-like_sf"/>
</dbReference>
<name>A0A6N8CP93_9BACI</name>
<keyword evidence="3" id="KW-1185">Reference proteome</keyword>
<sequence length="108" mass="12432">MIELNEQSLPNINHGQLILLFFTSPLCGTCQLAERMLLIAMEAIKTPPELYYCRVNEWTHFVMNEKVSSVPCLIILHHRKVQNVIYSFESVTKLHELLKSVTCKNSLS</sequence>
<dbReference type="Gene3D" id="3.40.30.10">
    <property type="entry name" value="Glutaredoxin"/>
    <property type="match status" value="1"/>
</dbReference>
<dbReference type="RefSeq" id="WP_155216131.1">
    <property type="nucleotide sequence ID" value="NZ_WNHB01000002.1"/>
</dbReference>
<evidence type="ECO:0000313" key="3">
    <source>
        <dbReference type="Proteomes" id="UP000440978"/>
    </source>
</evidence>
<reference evidence="2 3" key="1">
    <citation type="submission" date="2019-11" db="EMBL/GenBank/DDBJ databases">
        <title>Terrilactibacillus tamarindus sp. nov. BCM23-1 isolated from bark of Tamarindus indica.</title>
        <authorList>
            <person name="Kingkaew E."/>
            <person name="Tanasupawat S."/>
        </authorList>
    </citation>
    <scope>NUCLEOTIDE SEQUENCE [LARGE SCALE GENOMIC DNA]</scope>
    <source>
        <strain evidence="2 3">BCM23-1</strain>
    </source>
</reference>
<dbReference type="EMBL" id="WNHB01000002">
    <property type="protein sequence ID" value="MTT30695.1"/>
    <property type="molecule type" value="Genomic_DNA"/>
</dbReference>
<dbReference type="OrthoDB" id="5784238at2"/>
<dbReference type="AlphaFoldDB" id="A0A6N8CP93"/>
<protein>
    <submittedName>
        <fullName evidence="2">Thioredoxin</fullName>
    </submittedName>
</protein>
<dbReference type="Proteomes" id="UP000440978">
    <property type="component" value="Unassembled WGS sequence"/>
</dbReference>
<gene>
    <name evidence="2" type="ORF">GMB86_01530</name>
</gene>
<evidence type="ECO:0000313" key="2">
    <source>
        <dbReference type="EMBL" id="MTT30695.1"/>
    </source>
</evidence>
<dbReference type="Pfam" id="PF00085">
    <property type="entry name" value="Thioredoxin"/>
    <property type="match status" value="1"/>
</dbReference>
<accession>A0A6N8CP93</accession>
<dbReference type="InterPro" id="IPR013766">
    <property type="entry name" value="Thioredoxin_domain"/>
</dbReference>
<organism evidence="2 3">
    <name type="scientific">Terrilactibacillus tamarindi</name>
    <dbReference type="NCBI Taxonomy" id="2599694"/>
    <lineage>
        <taxon>Bacteria</taxon>
        <taxon>Bacillati</taxon>
        <taxon>Bacillota</taxon>
        <taxon>Bacilli</taxon>
        <taxon>Bacillales</taxon>
        <taxon>Bacillaceae</taxon>
        <taxon>Terrilactibacillus</taxon>
    </lineage>
</organism>
<feature type="domain" description="Thioredoxin" evidence="1">
    <location>
        <begin position="13"/>
        <end position="96"/>
    </location>
</feature>
<dbReference type="SUPFAM" id="SSF52833">
    <property type="entry name" value="Thioredoxin-like"/>
    <property type="match status" value="1"/>
</dbReference>